<keyword evidence="16" id="KW-1185">Reference proteome</keyword>
<reference evidence="15" key="1">
    <citation type="submission" date="2023-06" db="EMBL/GenBank/DDBJ databases">
        <title>SYSU T00b26.</title>
        <authorList>
            <person name="Gao L."/>
            <person name="Fang B.-Z."/>
            <person name="Li W.-J."/>
        </authorList>
    </citation>
    <scope>NUCLEOTIDE SEQUENCE</scope>
    <source>
        <strain evidence="15">SYSU T00b26</strain>
    </source>
</reference>
<dbReference type="InterPro" id="IPR048254">
    <property type="entry name" value="CDP_ALCOHOL_P_TRANSF_CS"/>
</dbReference>
<evidence type="ECO:0000256" key="11">
    <source>
        <dbReference type="NCBIfam" id="TIGR00560"/>
    </source>
</evidence>
<dbReference type="PANTHER" id="PTHR14269:SF62">
    <property type="entry name" value="CDP-DIACYLGLYCEROL--GLYCEROL-3-PHOSPHATE 3-PHOSPHATIDYLTRANSFERASE 1, CHLOROPLASTIC"/>
    <property type="match status" value="1"/>
</dbReference>
<evidence type="ECO:0000256" key="7">
    <source>
        <dbReference type="ARBA" id="ARBA00023098"/>
    </source>
</evidence>
<evidence type="ECO:0000256" key="5">
    <source>
        <dbReference type="ARBA" id="ARBA00022692"/>
    </source>
</evidence>
<keyword evidence="8 14" id="KW-0472">Membrane</keyword>
<feature type="transmembrane region" description="Helical" evidence="14">
    <location>
        <begin position="72"/>
        <end position="88"/>
    </location>
</feature>
<keyword evidence="4 12" id="KW-0808">Transferase</keyword>
<feature type="transmembrane region" description="Helical" evidence="14">
    <location>
        <begin position="147"/>
        <end position="168"/>
    </location>
</feature>
<dbReference type="Pfam" id="PF01066">
    <property type="entry name" value="CDP-OH_P_transf"/>
    <property type="match status" value="1"/>
</dbReference>
<evidence type="ECO:0000256" key="13">
    <source>
        <dbReference type="SAM" id="MobiDB-lite"/>
    </source>
</evidence>
<dbReference type="EC" id="2.7.8.5" evidence="11"/>
<dbReference type="InterPro" id="IPR000462">
    <property type="entry name" value="CDP-OH_P_trans"/>
</dbReference>
<evidence type="ECO:0000256" key="6">
    <source>
        <dbReference type="ARBA" id="ARBA00022989"/>
    </source>
</evidence>
<keyword evidence="10" id="KW-1208">Phospholipid metabolism</keyword>
<feature type="transmembrane region" description="Helical" evidence="14">
    <location>
        <begin position="32"/>
        <end position="51"/>
    </location>
</feature>
<evidence type="ECO:0000256" key="14">
    <source>
        <dbReference type="SAM" id="Phobius"/>
    </source>
</evidence>
<evidence type="ECO:0000256" key="10">
    <source>
        <dbReference type="ARBA" id="ARBA00023264"/>
    </source>
</evidence>
<feature type="region of interest" description="Disordered" evidence="13">
    <location>
        <begin position="179"/>
        <end position="200"/>
    </location>
</feature>
<comment type="subcellular location">
    <subcellularLocation>
        <location evidence="1">Membrane</location>
        <topology evidence="1">Multi-pass membrane protein</topology>
    </subcellularLocation>
</comment>
<sequence>MISALPNVLTVLRLIGVPVMVVALLLDAGEQGAWRWAALVIFLAAAATDYLDGYLARRWEVVSDFGKLADPIADKALVLAALGTLIATDGLPWWPVAIIAFREVYVTVGRLLVAHDVVIAASPGGKLKTVLQIASIALYLWPAAPTWMLTTAWVLLLAATAVALYSGIDYGIKIARARREHPPQPGESRVPEPEAGGFPE</sequence>
<keyword evidence="5 14" id="KW-0812">Transmembrane</keyword>
<dbReference type="Gene3D" id="1.20.120.1760">
    <property type="match status" value="1"/>
</dbReference>
<protein>
    <recommendedName>
        <fullName evidence="11">CDP-diacylglycerol--glycerol-3-phosphate 3-phosphatidyltransferase</fullName>
        <ecNumber evidence="11">2.7.8.5</ecNumber>
    </recommendedName>
</protein>
<evidence type="ECO:0000313" key="16">
    <source>
        <dbReference type="Proteomes" id="UP001172738"/>
    </source>
</evidence>
<evidence type="ECO:0000256" key="1">
    <source>
        <dbReference type="ARBA" id="ARBA00004141"/>
    </source>
</evidence>
<dbReference type="PANTHER" id="PTHR14269">
    <property type="entry name" value="CDP-DIACYLGLYCEROL--GLYCEROL-3-PHOSPHATE 3-PHOSPHATIDYLTRANSFERASE-RELATED"/>
    <property type="match status" value="1"/>
</dbReference>
<evidence type="ECO:0000256" key="12">
    <source>
        <dbReference type="RuleBase" id="RU003750"/>
    </source>
</evidence>
<dbReference type="Proteomes" id="UP001172738">
    <property type="component" value="Unassembled WGS sequence"/>
</dbReference>
<gene>
    <name evidence="15" type="primary">pgsA</name>
    <name evidence="15" type="ORF">QQX04_11590</name>
</gene>
<evidence type="ECO:0000256" key="4">
    <source>
        <dbReference type="ARBA" id="ARBA00022679"/>
    </source>
</evidence>
<dbReference type="RefSeq" id="WP_301129360.1">
    <property type="nucleotide sequence ID" value="NZ_JAUHPV010000007.1"/>
</dbReference>
<keyword evidence="3" id="KW-0444">Lipid biosynthesis</keyword>
<dbReference type="PIRSF" id="PIRSF000847">
    <property type="entry name" value="Phos_ph_gly_syn"/>
    <property type="match status" value="1"/>
</dbReference>
<dbReference type="PROSITE" id="PS00379">
    <property type="entry name" value="CDP_ALCOHOL_P_TRANSF"/>
    <property type="match status" value="1"/>
</dbReference>
<evidence type="ECO:0000256" key="3">
    <source>
        <dbReference type="ARBA" id="ARBA00022516"/>
    </source>
</evidence>
<evidence type="ECO:0000256" key="9">
    <source>
        <dbReference type="ARBA" id="ARBA00023209"/>
    </source>
</evidence>
<dbReference type="GO" id="GO:0008444">
    <property type="term" value="F:CDP-diacylglycerol-glycerol-3-phosphate 3-phosphatidyltransferase activity"/>
    <property type="evidence" value="ECO:0007669"/>
    <property type="project" value="UniProtKB-EC"/>
</dbReference>
<evidence type="ECO:0000313" key="15">
    <source>
        <dbReference type="EMBL" id="MDN4473636.1"/>
    </source>
</evidence>
<proteinExistence type="inferred from homology"/>
<dbReference type="InterPro" id="IPR043130">
    <property type="entry name" value="CDP-OH_PTrfase_TM_dom"/>
</dbReference>
<name>A0ABT8G3B4_9MICO</name>
<keyword evidence="9" id="KW-0594">Phospholipid biosynthesis</keyword>
<evidence type="ECO:0000256" key="8">
    <source>
        <dbReference type="ARBA" id="ARBA00023136"/>
    </source>
</evidence>
<dbReference type="InterPro" id="IPR004570">
    <property type="entry name" value="Phosphatidylglycerol_P_synth"/>
</dbReference>
<accession>A0ABT8G3B4</accession>
<feature type="transmembrane region" description="Helical" evidence="14">
    <location>
        <begin position="7"/>
        <end position="26"/>
    </location>
</feature>
<comment type="similarity">
    <text evidence="2 12">Belongs to the CDP-alcohol phosphatidyltransferase class-I family.</text>
</comment>
<evidence type="ECO:0000256" key="2">
    <source>
        <dbReference type="ARBA" id="ARBA00010441"/>
    </source>
</evidence>
<keyword evidence="6 14" id="KW-1133">Transmembrane helix</keyword>
<dbReference type="InterPro" id="IPR050324">
    <property type="entry name" value="CDP-alcohol_PTase-I"/>
</dbReference>
<comment type="caution">
    <text evidence="15">The sequence shown here is derived from an EMBL/GenBank/DDBJ whole genome shotgun (WGS) entry which is preliminary data.</text>
</comment>
<dbReference type="NCBIfam" id="TIGR00560">
    <property type="entry name" value="pgsA"/>
    <property type="match status" value="1"/>
</dbReference>
<organism evidence="15 16">
    <name type="scientific">Demequina zhanjiangensis</name>
    <dbReference type="NCBI Taxonomy" id="3051659"/>
    <lineage>
        <taxon>Bacteria</taxon>
        <taxon>Bacillati</taxon>
        <taxon>Actinomycetota</taxon>
        <taxon>Actinomycetes</taxon>
        <taxon>Micrococcales</taxon>
        <taxon>Demequinaceae</taxon>
        <taxon>Demequina</taxon>
    </lineage>
</organism>
<keyword evidence="7" id="KW-0443">Lipid metabolism</keyword>
<dbReference type="EMBL" id="JAUHPV010000007">
    <property type="protein sequence ID" value="MDN4473636.1"/>
    <property type="molecule type" value="Genomic_DNA"/>
</dbReference>